<dbReference type="Pfam" id="PF13291">
    <property type="entry name" value="ACT_4"/>
    <property type="match status" value="1"/>
</dbReference>
<evidence type="ECO:0000259" key="4">
    <source>
        <dbReference type="PROSITE" id="PS51880"/>
    </source>
</evidence>
<name>A0A497JH92_9ARCH</name>
<evidence type="ECO:0000313" key="5">
    <source>
        <dbReference type="EMBL" id="RLG69996.1"/>
    </source>
</evidence>
<dbReference type="Pfam" id="PF04607">
    <property type="entry name" value="RelA_SpoT"/>
    <property type="match status" value="1"/>
</dbReference>
<dbReference type="InterPro" id="IPR007685">
    <property type="entry name" value="RelA_SpoT"/>
</dbReference>
<dbReference type="Proteomes" id="UP000277633">
    <property type="component" value="Unassembled WGS sequence"/>
</dbReference>
<dbReference type="CDD" id="cd04876">
    <property type="entry name" value="ACT_RelA-SpoT"/>
    <property type="match status" value="1"/>
</dbReference>
<dbReference type="PANTHER" id="PTHR21262:SF31">
    <property type="entry name" value="GTP PYROPHOSPHOKINASE"/>
    <property type="match status" value="1"/>
</dbReference>
<dbReference type="GO" id="GO:0005886">
    <property type="term" value="C:plasma membrane"/>
    <property type="evidence" value="ECO:0007669"/>
    <property type="project" value="TreeGrafter"/>
</dbReference>
<dbReference type="InterPro" id="IPR012676">
    <property type="entry name" value="TGS-like"/>
</dbReference>
<evidence type="ECO:0000313" key="6">
    <source>
        <dbReference type="Proteomes" id="UP000277633"/>
    </source>
</evidence>
<feature type="non-terminal residue" evidence="5">
    <location>
        <position position="1"/>
    </location>
</feature>
<evidence type="ECO:0000256" key="2">
    <source>
        <dbReference type="SAM" id="Coils"/>
    </source>
</evidence>
<dbReference type="Gene3D" id="3.30.70.260">
    <property type="match status" value="1"/>
</dbReference>
<dbReference type="CDD" id="cd05399">
    <property type="entry name" value="NT_Rel-Spo_like"/>
    <property type="match status" value="1"/>
</dbReference>
<comment type="similarity">
    <text evidence="1">Belongs to the RelA/SpoT family.</text>
</comment>
<dbReference type="InterPro" id="IPR045865">
    <property type="entry name" value="ACT-like_dom_sf"/>
</dbReference>
<dbReference type="AlphaFoldDB" id="A0A497JH92"/>
<dbReference type="CDD" id="cd01668">
    <property type="entry name" value="TGS_RSH"/>
    <property type="match status" value="1"/>
</dbReference>
<organism evidence="5 6">
    <name type="scientific">Candidatus Iainarchaeum sp</name>
    <dbReference type="NCBI Taxonomy" id="3101447"/>
    <lineage>
        <taxon>Archaea</taxon>
        <taxon>Candidatus Iainarchaeota</taxon>
        <taxon>Candidatus Iainarchaeia</taxon>
        <taxon>Candidatus Iainarchaeales</taxon>
        <taxon>Candidatus Iainarchaeaceae</taxon>
        <taxon>Candidatus Iainarchaeum</taxon>
    </lineage>
</organism>
<dbReference type="InterPro" id="IPR004095">
    <property type="entry name" value="TGS"/>
</dbReference>
<dbReference type="InterPro" id="IPR033655">
    <property type="entry name" value="TGS_RelA/SpoT"/>
</dbReference>
<evidence type="ECO:0008006" key="7">
    <source>
        <dbReference type="Google" id="ProtNLM"/>
    </source>
</evidence>
<proteinExistence type="inferred from homology"/>
<dbReference type="Gene3D" id="3.10.20.30">
    <property type="match status" value="1"/>
</dbReference>
<feature type="domain" description="TGS" evidence="4">
    <location>
        <begin position="186"/>
        <end position="249"/>
    </location>
</feature>
<dbReference type="InterPro" id="IPR012675">
    <property type="entry name" value="Beta-grasp_dom_sf"/>
</dbReference>
<dbReference type="Gene3D" id="3.30.460.10">
    <property type="entry name" value="Beta Polymerase, domain 2"/>
    <property type="match status" value="1"/>
</dbReference>
<gene>
    <name evidence="5" type="ORF">DRO07_01250</name>
</gene>
<dbReference type="SUPFAM" id="SSF55021">
    <property type="entry name" value="ACT-like"/>
    <property type="match status" value="1"/>
</dbReference>
<dbReference type="PROSITE" id="PS51671">
    <property type="entry name" value="ACT"/>
    <property type="match status" value="1"/>
</dbReference>
<dbReference type="SUPFAM" id="SSF81271">
    <property type="entry name" value="TGS-like"/>
    <property type="match status" value="1"/>
</dbReference>
<feature type="coiled-coil region" evidence="2">
    <location>
        <begin position="6"/>
        <end position="33"/>
    </location>
</feature>
<dbReference type="FunFam" id="3.10.20.30:FF:000002">
    <property type="entry name" value="GTP pyrophosphokinase (RelA/SpoT)"/>
    <property type="match status" value="1"/>
</dbReference>
<dbReference type="InterPro" id="IPR002912">
    <property type="entry name" value="ACT_dom"/>
</dbReference>
<protein>
    <recommendedName>
        <fullName evidence="7">Bifunctional (P)ppGpp synthetase/guanosine-3',5'-bis(Diphosphate) 3'-pyrophosphohydrolase</fullName>
    </recommendedName>
</protein>
<dbReference type="SMART" id="SM00954">
    <property type="entry name" value="RelA_SpoT"/>
    <property type="match status" value="1"/>
</dbReference>
<evidence type="ECO:0000256" key="1">
    <source>
        <dbReference type="ARBA" id="ARBA00007476"/>
    </source>
</evidence>
<reference evidence="5 6" key="1">
    <citation type="submission" date="2018-06" db="EMBL/GenBank/DDBJ databases">
        <title>Extensive metabolic versatility and redundancy in microbially diverse, dynamic hydrothermal sediments.</title>
        <authorList>
            <person name="Dombrowski N."/>
            <person name="Teske A."/>
            <person name="Baker B.J."/>
        </authorList>
    </citation>
    <scope>NUCLEOTIDE SEQUENCE [LARGE SCALE GENOMIC DNA]</scope>
    <source>
        <strain evidence="5">B9_G13</strain>
    </source>
</reference>
<dbReference type="GO" id="GO:0015969">
    <property type="term" value="P:guanosine tetraphosphate metabolic process"/>
    <property type="evidence" value="ECO:0007669"/>
    <property type="project" value="InterPro"/>
</dbReference>
<dbReference type="Pfam" id="PF02824">
    <property type="entry name" value="TGS"/>
    <property type="match status" value="1"/>
</dbReference>
<dbReference type="SUPFAM" id="SSF81301">
    <property type="entry name" value="Nucleotidyltransferase"/>
    <property type="match status" value="1"/>
</dbReference>
<keyword evidence="2" id="KW-0175">Coiled coil</keyword>
<evidence type="ECO:0000259" key="3">
    <source>
        <dbReference type="PROSITE" id="PS51671"/>
    </source>
</evidence>
<sequence>EYEKIKAFVNEKRHERERKVERAKKEIAGLLEKYGLQVFMQARAKNFYSIYKKMREQNKDFNSIYDLLGVRVICDSVEDCYRALSIIHMHYAPIGKFYDYIAKPKENNYRSIHTVVDWHGEFLEVQIRTWEMHRDAEEGLAAHWRYKNVEHDKYFDKKLSWAKQLVELQRTIKKKDFMKSLRLSFGQREIFVLTPKKEVIMLPENSTALDFAYAIHTDIGNRCKAVFVNGRQRPLDHTLESGDTVEIIVDKEKRVKRDWLRFVKTSKAKAKIRKELGLKATHIKEKKEKVSEKKKKVVIAKCCMPLPGDAVIGYKTTKRKITIHRADCSYLSGLPKDRKISIDESLWKQKQYTARIRVKAFERAGLLIDLLKTLEKLGATINSSEARSESENITKCLFDVNVKSFAHVERIRKELLKLPGVFEVGRD</sequence>
<dbReference type="EMBL" id="QMWO01000030">
    <property type="protein sequence ID" value="RLG69996.1"/>
    <property type="molecule type" value="Genomic_DNA"/>
</dbReference>
<comment type="caution">
    <text evidence="5">The sequence shown here is derived from an EMBL/GenBank/DDBJ whole genome shotgun (WGS) entry which is preliminary data.</text>
</comment>
<dbReference type="PANTHER" id="PTHR21262">
    <property type="entry name" value="GUANOSINE-3',5'-BIS DIPHOSPHATE 3'-PYROPHOSPHOHYDROLASE"/>
    <property type="match status" value="1"/>
</dbReference>
<dbReference type="PROSITE" id="PS51880">
    <property type="entry name" value="TGS"/>
    <property type="match status" value="1"/>
</dbReference>
<feature type="domain" description="ACT" evidence="3">
    <location>
        <begin position="355"/>
        <end position="427"/>
    </location>
</feature>
<dbReference type="InterPro" id="IPR043519">
    <property type="entry name" value="NT_sf"/>
</dbReference>
<accession>A0A497JH92</accession>